<organism evidence="3 4">
    <name type="scientific">Halomonas sulfidivorans</name>
    <dbReference type="NCBI Taxonomy" id="2733488"/>
    <lineage>
        <taxon>Bacteria</taxon>
        <taxon>Pseudomonadati</taxon>
        <taxon>Pseudomonadota</taxon>
        <taxon>Gammaproteobacteria</taxon>
        <taxon>Oceanospirillales</taxon>
        <taxon>Halomonadaceae</taxon>
        <taxon>Halomonas</taxon>
    </lineage>
</organism>
<evidence type="ECO:0000259" key="2">
    <source>
        <dbReference type="Pfam" id="PF09335"/>
    </source>
</evidence>
<evidence type="ECO:0000313" key="3">
    <source>
        <dbReference type="EMBL" id="QTP58304.1"/>
    </source>
</evidence>
<feature type="transmembrane region" description="Helical" evidence="1">
    <location>
        <begin position="56"/>
        <end position="77"/>
    </location>
</feature>
<evidence type="ECO:0000256" key="1">
    <source>
        <dbReference type="SAM" id="Phobius"/>
    </source>
</evidence>
<dbReference type="PANTHER" id="PTHR42709">
    <property type="entry name" value="ALKALINE PHOSPHATASE LIKE PROTEIN"/>
    <property type="match status" value="1"/>
</dbReference>
<keyword evidence="4" id="KW-1185">Reference proteome</keyword>
<keyword evidence="1" id="KW-0472">Membrane</keyword>
<dbReference type="Proteomes" id="UP000671845">
    <property type="component" value="Chromosome"/>
</dbReference>
<keyword evidence="1" id="KW-0812">Transmembrane</keyword>
<dbReference type="PANTHER" id="PTHR42709:SF11">
    <property type="entry name" value="DEDA FAMILY PROTEIN"/>
    <property type="match status" value="1"/>
</dbReference>
<accession>A0ABX7WH87</accession>
<name>A0ABX7WH87_9GAMM</name>
<reference evidence="3 4" key="1">
    <citation type="journal article" date="2021" name="Front. Microbiol.">
        <title>Aerobic Denitrification and Heterotrophic Sulfur Oxidation in the Genus Halomonas Revealed by Six Novel Species Characterizations and Genome-Based Analysis.</title>
        <authorList>
            <person name="Wang L."/>
            <person name="Shao Z."/>
        </authorList>
    </citation>
    <scope>NUCLEOTIDE SEQUENCE [LARGE SCALE GENOMIC DNA]</scope>
    <source>
        <strain evidence="3 4">MCCC 1A13718</strain>
    </source>
</reference>
<feature type="transmembrane region" description="Helical" evidence="1">
    <location>
        <begin position="178"/>
        <end position="195"/>
    </location>
</feature>
<feature type="domain" description="VTT" evidence="2">
    <location>
        <begin position="56"/>
        <end position="160"/>
    </location>
</feature>
<keyword evidence="1" id="KW-1133">Transmembrane helix</keyword>
<feature type="transmembrane region" description="Helical" evidence="1">
    <location>
        <begin position="111"/>
        <end position="131"/>
    </location>
</feature>
<dbReference type="InterPro" id="IPR051311">
    <property type="entry name" value="DedA_domain"/>
</dbReference>
<dbReference type="InterPro" id="IPR032816">
    <property type="entry name" value="VTT_dom"/>
</dbReference>
<dbReference type="Pfam" id="PF09335">
    <property type="entry name" value="VTT_dom"/>
    <property type="match status" value="1"/>
</dbReference>
<proteinExistence type="predicted"/>
<sequence>MPRFHTTSAKDWLDRLDRSRHALTLLFALSMLETLLIPIPIEVILIPWMLCHPKRRWTIAAVALAGNLTAASLGYLLGASVMEQWGDQLIGFFGNQESYEAFRSRLQEEGFMAVLTIGLVPLPFQIAMLGAGASSYPFPLFLLAAMLGRGIRYFGLAALVAITGDAALRLWQRHSRSLGVLGLALFGLWIWYEVAN</sequence>
<feature type="transmembrane region" description="Helical" evidence="1">
    <location>
        <begin position="21"/>
        <end position="50"/>
    </location>
</feature>
<evidence type="ECO:0000313" key="4">
    <source>
        <dbReference type="Proteomes" id="UP000671845"/>
    </source>
</evidence>
<protein>
    <submittedName>
        <fullName evidence="3">DedA family protein</fullName>
    </submittedName>
</protein>
<gene>
    <name evidence="3" type="ORF">HNO53_06000</name>
</gene>
<dbReference type="EMBL" id="CP053383">
    <property type="protein sequence ID" value="QTP58304.1"/>
    <property type="molecule type" value="Genomic_DNA"/>
</dbReference>
<dbReference type="RefSeq" id="WP_209476982.1">
    <property type="nucleotide sequence ID" value="NZ_CP053383.1"/>
</dbReference>
<feature type="transmembrane region" description="Helical" evidence="1">
    <location>
        <begin position="151"/>
        <end position="171"/>
    </location>
</feature>